<feature type="domain" description="Tyrosine specific protein phosphatases" evidence="7">
    <location>
        <begin position="165"/>
        <end position="220"/>
    </location>
</feature>
<dbReference type="PRINTS" id="PR01908">
    <property type="entry name" value="ADSPHPHTASE"/>
</dbReference>
<evidence type="ECO:0000256" key="3">
    <source>
        <dbReference type="ARBA" id="ARBA00022801"/>
    </source>
</evidence>
<dbReference type="InterPro" id="IPR029021">
    <property type="entry name" value="Prot-tyrosine_phosphatase-like"/>
</dbReference>
<dbReference type="HOGENOM" id="CLU_1205390_0_0_1"/>
<sequence>MPWFRSPTTVEPTTRPVLMPGGQRFQREASEIIPGRLYLSDALTARWGDTLDRLGVTHIVCVLEEPINYPRTKQDIKILHIPISDDPTSDLLSYFQSVTEFITEALGTMDIANVNKSEVRELNEVTNVLEGGDTSQPFPKTVSPSSSPSKSFSPFRALTRSPIQRSLTPESDQVADKKNNVVLVHCLAGMSRSATCVIAYLLATTSMNTAEATAYVKARRSIIMPNYGFEKQLRIWEAKYFVATRKRRISSKQIAMGLQGRIERYKMAANGSSTPTND</sequence>
<dbReference type="PROSITE" id="PS50054">
    <property type="entry name" value="TYR_PHOSPHATASE_DUAL"/>
    <property type="match status" value="1"/>
</dbReference>
<organism evidence="8 9">
    <name type="scientific">Serendipita indica (strain DSM 11827)</name>
    <name type="common">Root endophyte fungus</name>
    <name type="synonym">Piriformospora indica</name>
    <dbReference type="NCBI Taxonomy" id="1109443"/>
    <lineage>
        <taxon>Eukaryota</taxon>
        <taxon>Fungi</taxon>
        <taxon>Dikarya</taxon>
        <taxon>Basidiomycota</taxon>
        <taxon>Agaricomycotina</taxon>
        <taxon>Agaricomycetes</taxon>
        <taxon>Sebacinales</taxon>
        <taxon>Serendipitaceae</taxon>
        <taxon>Serendipita</taxon>
    </lineage>
</organism>
<gene>
    <name evidence="8" type="ORF">PIIN_00427</name>
</gene>
<evidence type="ECO:0000256" key="4">
    <source>
        <dbReference type="ARBA" id="ARBA00022912"/>
    </source>
</evidence>
<accession>G4T622</accession>
<dbReference type="PROSITE" id="PS00383">
    <property type="entry name" value="TYR_PHOSPHATASE_1"/>
    <property type="match status" value="1"/>
</dbReference>
<evidence type="ECO:0000256" key="5">
    <source>
        <dbReference type="SAM" id="MobiDB-lite"/>
    </source>
</evidence>
<dbReference type="InterPro" id="IPR000340">
    <property type="entry name" value="Dual-sp_phosphatase_cat-dom"/>
</dbReference>
<dbReference type="SMART" id="SM00195">
    <property type="entry name" value="DSPc"/>
    <property type="match status" value="1"/>
</dbReference>
<keyword evidence="4" id="KW-0904">Protein phosphatase</keyword>
<evidence type="ECO:0000259" key="6">
    <source>
        <dbReference type="PROSITE" id="PS50054"/>
    </source>
</evidence>
<dbReference type="GO" id="GO:0005737">
    <property type="term" value="C:cytoplasm"/>
    <property type="evidence" value="ECO:0007669"/>
    <property type="project" value="TreeGrafter"/>
</dbReference>
<dbReference type="Gene3D" id="3.90.190.10">
    <property type="entry name" value="Protein tyrosine phosphatase superfamily"/>
    <property type="match status" value="1"/>
</dbReference>
<evidence type="ECO:0000256" key="1">
    <source>
        <dbReference type="ARBA" id="ARBA00008601"/>
    </source>
</evidence>
<dbReference type="PROSITE" id="PS50056">
    <property type="entry name" value="TYR_PHOSPHATASE_2"/>
    <property type="match status" value="1"/>
</dbReference>
<comment type="similarity">
    <text evidence="1">Belongs to the protein-tyrosine phosphatase family. Non-receptor class dual specificity subfamily.</text>
</comment>
<dbReference type="InterPro" id="IPR000387">
    <property type="entry name" value="Tyr_Pase_dom"/>
</dbReference>
<keyword evidence="3" id="KW-0378">Hydrolase</keyword>
<dbReference type="InterPro" id="IPR020422">
    <property type="entry name" value="TYR_PHOSPHATASE_DUAL_dom"/>
</dbReference>
<dbReference type="Proteomes" id="UP000007148">
    <property type="component" value="Unassembled WGS sequence"/>
</dbReference>
<dbReference type="PANTHER" id="PTHR10159">
    <property type="entry name" value="DUAL SPECIFICITY PROTEIN PHOSPHATASE"/>
    <property type="match status" value="1"/>
</dbReference>
<dbReference type="Pfam" id="PF00782">
    <property type="entry name" value="DSPc"/>
    <property type="match status" value="1"/>
</dbReference>
<dbReference type="InterPro" id="IPR016130">
    <property type="entry name" value="Tyr_Pase_AS"/>
</dbReference>
<reference evidence="8 9" key="1">
    <citation type="journal article" date="2011" name="PLoS Pathog.">
        <title>Endophytic Life Strategies Decoded by Genome and Transcriptome Analyses of the Mutualistic Root Symbiont Piriformospora indica.</title>
        <authorList>
            <person name="Zuccaro A."/>
            <person name="Lahrmann U."/>
            <person name="Guldener U."/>
            <person name="Langen G."/>
            <person name="Pfiffi S."/>
            <person name="Biedenkopf D."/>
            <person name="Wong P."/>
            <person name="Samans B."/>
            <person name="Grimm C."/>
            <person name="Basiewicz M."/>
            <person name="Murat C."/>
            <person name="Martin F."/>
            <person name="Kogel K.H."/>
        </authorList>
    </citation>
    <scope>NUCLEOTIDE SEQUENCE [LARGE SCALE GENOMIC DNA]</scope>
    <source>
        <strain evidence="8 9">DSM 11827</strain>
    </source>
</reference>
<feature type="domain" description="Tyrosine-protein phosphatase" evidence="6">
    <location>
        <begin position="28"/>
        <end position="242"/>
    </location>
</feature>
<keyword evidence="9" id="KW-1185">Reference proteome</keyword>
<feature type="compositionally biased region" description="Low complexity" evidence="5">
    <location>
        <begin position="137"/>
        <end position="154"/>
    </location>
</feature>
<name>G4T622_SERID</name>
<evidence type="ECO:0000259" key="7">
    <source>
        <dbReference type="PROSITE" id="PS50056"/>
    </source>
</evidence>
<evidence type="ECO:0000313" key="8">
    <source>
        <dbReference type="EMBL" id="CCA66746.1"/>
    </source>
</evidence>
<feature type="region of interest" description="Disordered" evidence="5">
    <location>
        <begin position="129"/>
        <end position="154"/>
    </location>
</feature>
<dbReference type="STRING" id="1109443.G4T622"/>
<evidence type="ECO:0000256" key="2">
    <source>
        <dbReference type="ARBA" id="ARBA00013064"/>
    </source>
</evidence>
<dbReference type="EMBL" id="CAFZ01000005">
    <property type="protein sequence ID" value="CCA66746.1"/>
    <property type="molecule type" value="Genomic_DNA"/>
</dbReference>
<dbReference type="eggNOG" id="KOG1716">
    <property type="taxonomic scope" value="Eukaryota"/>
</dbReference>
<dbReference type="OrthoDB" id="2017893at2759"/>
<dbReference type="CDD" id="cd14498">
    <property type="entry name" value="DSP"/>
    <property type="match status" value="1"/>
</dbReference>
<dbReference type="GO" id="GO:0033550">
    <property type="term" value="F:MAP kinase tyrosine phosphatase activity"/>
    <property type="evidence" value="ECO:0007669"/>
    <property type="project" value="TreeGrafter"/>
</dbReference>
<comment type="caution">
    <text evidence="8">The sequence shown here is derived from an EMBL/GenBank/DDBJ whole genome shotgun (WGS) entry which is preliminary data.</text>
</comment>
<dbReference type="GO" id="GO:0008330">
    <property type="term" value="F:protein tyrosine/threonine phosphatase activity"/>
    <property type="evidence" value="ECO:0007669"/>
    <property type="project" value="TreeGrafter"/>
</dbReference>
<dbReference type="GO" id="GO:0017017">
    <property type="term" value="F:MAP kinase tyrosine/serine/threonine phosphatase activity"/>
    <property type="evidence" value="ECO:0007669"/>
    <property type="project" value="TreeGrafter"/>
</dbReference>
<dbReference type="AlphaFoldDB" id="G4T622"/>
<proteinExistence type="inferred from homology"/>
<dbReference type="OMA" id="KAFLSMY"/>
<dbReference type="PANTHER" id="PTHR10159:SF519">
    <property type="entry name" value="DUAL SPECIFICITY PROTEIN PHOSPHATASE MPK3"/>
    <property type="match status" value="1"/>
</dbReference>
<dbReference type="GO" id="GO:0043409">
    <property type="term" value="P:negative regulation of MAPK cascade"/>
    <property type="evidence" value="ECO:0007669"/>
    <property type="project" value="TreeGrafter"/>
</dbReference>
<dbReference type="SUPFAM" id="SSF52799">
    <property type="entry name" value="(Phosphotyrosine protein) phosphatases II"/>
    <property type="match status" value="1"/>
</dbReference>
<dbReference type="InParanoid" id="G4T622"/>
<dbReference type="EC" id="3.1.3.48" evidence="2"/>
<evidence type="ECO:0000313" key="9">
    <source>
        <dbReference type="Proteomes" id="UP000007148"/>
    </source>
</evidence>
<protein>
    <recommendedName>
        <fullName evidence="2">protein-tyrosine-phosphatase</fullName>
        <ecNumber evidence="2">3.1.3.48</ecNumber>
    </recommendedName>
</protein>